<protein>
    <submittedName>
        <fullName evidence="1">Uncharacterized protein</fullName>
    </submittedName>
</protein>
<dbReference type="PANTHER" id="PTHR46579:SF2">
    <property type="entry name" value="C2H2-TYPE DOMAIN-CONTAINING PROTEIN"/>
    <property type="match status" value="1"/>
</dbReference>
<proteinExistence type="predicted"/>
<dbReference type="GeneID" id="63820197"/>
<dbReference type="Proteomes" id="UP000076871">
    <property type="component" value="Unassembled WGS sequence"/>
</dbReference>
<feature type="non-terminal residue" evidence="1">
    <location>
        <position position="1"/>
    </location>
</feature>
<keyword evidence="2" id="KW-1185">Reference proteome</keyword>
<sequence length="160" mass="18670">PSMDQINPLISPLVDDFIDLWHHGVHYTTTPCHPAGKSCKCAIIPLVCDILAARQMAGFASHHHQFFCSFCHLKRSDIENVNWWTWPARTLDHHRHHAQKWRLAHSEDERTKIYDGTGVRWSELLRLPYWDPIRYTALDPMHALFLNAFGTHIEKIWGIS</sequence>
<organism evidence="1 2">
    <name type="scientific">Laetiporus sulphureus 93-53</name>
    <dbReference type="NCBI Taxonomy" id="1314785"/>
    <lineage>
        <taxon>Eukaryota</taxon>
        <taxon>Fungi</taxon>
        <taxon>Dikarya</taxon>
        <taxon>Basidiomycota</taxon>
        <taxon>Agaricomycotina</taxon>
        <taxon>Agaricomycetes</taxon>
        <taxon>Polyporales</taxon>
        <taxon>Laetiporus</taxon>
    </lineage>
</organism>
<feature type="non-terminal residue" evidence="1">
    <location>
        <position position="160"/>
    </location>
</feature>
<evidence type="ECO:0000313" key="1">
    <source>
        <dbReference type="EMBL" id="KZS99482.1"/>
    </source>
</evidence>
<dbReference type="RefSeq" id="XP_040757223.1">
    <property type="nucleotide sequence ID" value="XM_040903166.1"/>
</dbReference>
<dbReference type="EMBL" id="KV427839">
    <property type="protein sequence ID" value="KZS99482.1"/>
    <property type="molecule type" value="Genomic_DNA"/>
</dbReference>
<name>A0A165AQX2_9APHY</name>
<reference evidence="1 2" key="1">
    <citation type="journal article" date="2016" name="Mol. Biol. Evol.">
        <title>Comparative Genomics of Early-Diverging Mushroom-Forming Fungi Provides Insights into the Origins of Lignocellulose Decay Capabilities.</title>
        <authorList>
            <person name="Nagy L.G."/>
            <person name="Riley R."/>
            <person name="Tritt A."/>
            <person name="Adam C."/>
            <person name="Daum C."/>
            <person name="Floudas D."/>
            <person name="Sun H."/>
            <person name="Yadav J.S."/>
            <person name="Pangilinan J."/>
            <person name="Larsson K.H."/>
            <person name="Matsuura K."/>
            <person name="Barry K."/>
            <person name="Labutti K."/>
            <person name="Kuo R."/>
            <person name="Ohm R.A."/>
            <person name="Bhattacharya S.S."/>
            <person name="Shirouzu T."/>
            <person name="Yoshinaga Y."/>
            <person name="Martin F.M."/>
            <person name="Grigoriev I.V."/>
            <person name="Hibbett D.S."/>
        </authorList>
    </citation>
    <scope>NUCLEOTIDE SEQUENCE [LARGE SCALE GENOMIC DNA]</scope>
    <source>
        <strain evidence="1 2">93-53</strain>
    </source>
</reference>
<accession>A0A165AQX2</accession>
<dbReference type="PANTHER" id="PTHR46579">
    <property type="entry name" value="F5/8 TYPE C DOMAIN-CONTAINING PROTEIN-RELATED"/>
    <property type="match status" value="1"/>
</dbReference>
<gene>
    <name evidence="1" type="ORF">LAESUDRAFT_611501</name>
</gene>
<dbReference type="InParanoid" id="A0A165AQX2"/>
<dbReference type="STRING" id="1314785.A0A165AQX2"/>
<dbReference type="AlphaFoldDB" id="A0A165AQX2"/>
<evidence type="ECO:0000313" key="2">
    <source>
        <dbReference type="Proteomes" id="UP000076871"/>
    </source>
</evidence>
<dbReference type="OrthoDB" id="3269001at2759"/>